<sequence length="122" mass="13539">MVWLNSGIRSLTGNLILRLSLSQVSICVAGMGLKGQPLSLTQGQIYTKPLKDEVPVQLSLSKNSPFFLLQTSFYHNFHSITPILAPLSPLGSYERALQDKWFGRMMVTTRQLIEGGGLLWSC</sequence>
<proteinExistence type="predicted"/>
<comment type="caution">
    <text evidence="2">The sequence shown here is derived from an EMBL/GenBank/DDBJ whole genome shotgun (WGS) entry which is preliminary data.</text>
</comment>
<dbReference type="Proteomes" id="UP001054821">
    <property type="component" value="Chromosome 2"/>
</dbReference>
<gene>
    <name evidence="2" type="ORF">L3X38_012793</name>
</gene>
<dbReference type="EMBL" id="JAJFAZ020000002">
    <property type="protein sequence ID" value="KAI5344916.1"/>
    <property type="molecule type" value="Genomic_DNA"/>
</dbReference>
<name>A0AAD4ZGQ7_PRUDU</name>
<feature type="chain" id="PRO_5041926394" evidence="1">
    <location>
        <begin position="23"/>
        <end position="122"/>
    </location>
</feature>
<protein>
    <submittedName>
        <fullName evidence="2">Uncharacterized protein</fullName>
    </submittedName>
</protein>
<reference evidence="2 3" key="1">
    <citation type="journal article" date="2022" name="G3 (Bethesda)">
        <title>Whole-genome sequence and methylome profiling of the almond [Prunus dulcis (Mill.) D.A. Webb] cultivar 'Nonpareil'.</title>
        <authorList>
            <person name="D'Amico-Willman K.M."/>
            <person name="Ouma W.Z."/>
            <person name="Meulia T."/>
            <person name="Sideli G.M."/>
            <person name="Gradziel T.M."/>
            <person name="Fresnedo-Ramirez J."/>
        </authorList>
    </citation>
    <scope>NUCLEOTIDE SEQUENCE [LARGE SCALE GENOMIC DNA]</scope>
    <source>
        <strain evidence="2">Clone GOH B32 T37-40</strain>
    </source>
</reference>
<evidence type="ECO:0000313" key="3">
    <source>
        <dbReference type="Proteomes" id="UP001054821"/>
    </source>
</evidence>
<feature type="signal peptide" evidence="1">
    <location>
        <begin position="1"/>
        <end position="22"/>
    </location>
</feature>
<accession>A0AAD4ZGQ7</accession>
<evidence type="ECO:0000256" key="1">
    <source>
        <dbReference type="SAM" id="SignalP"/>
    </source>
</evidence>
<dbReference type="AlphaFoldDB" id="A0AAD4ZGQ7"/>
<evidence type="ECO:0000313" key="2">
    <source>
        <dbReference type="EMBL" id="KAI5344916.1"/>
    </source>
</evidence>
<keyword evidence="3" id="KW-1185">Reference proteome</keyword>
<keyword evidence="1" id="KW-0732">Signal</keyword>
<organism evidence="2 3">
    <name type="scientific">Prunus dulcis</name>
    <name type="common">Almond</name>
    <name type="synonym">Amygdalus dulcis</name>
    <dbReference type="NCBI Taxonomy" id="3755"/>
    <lineage>
        <taxon>Eukaryota</taxon>
        <taxon>Viridiplantae</taxon>
        <taxon>Streptophyta</taxon>
        <taxon>Embryophyta</taxon>
        <taxon>Tracheophyta</taxon>
        <taxon>Spermatophyta</taxon>
        <taxon>Magnoliopsida</taxon>
        <taxon>eudicotyledons</taxon>
        <taxon>Gunneridae</taxon>
        <taxon>Pentapetalae</taxon>
        <taxon>rosids</taxon>
        <taxon>fabids</taxon>
        <taxon>Rosales</taxon>
        <taxon>Rosaceae</taxon>
        <taxon>Amygdaloideae</taxon>
        <taxon>Amygdaleae</taxon>
        <taxon>Prunus</taxon>
    </lineage>
</organism>